<dbReference type="EMBL" id="CP047265">
    <property type="protein sequence ID" value="QHF04325.1"/>
    <property type="molecule type" value="Genomic_DNA"/>
</dbReference>
<keyword evidence="3" id="KW-0645">Protease</keyword>
<evidence type="ECO:0000259" key="2">
    <source>
        <dbReference type="Pfam" id="PF02517"/>
    </source>
</evidence>
<accession>A0ABX6HFG9</accession>
<feature type="transmembrane region" description="Helical" evidence="1">
    <location>
        <begin position="14"/>
        <end position="33"/>
    </location>
</feature>
<keyword evidence="1" id="KW-0812">Transmembrane</keyword>
<dbReference type="Proteomes" id="UP000464644">
    <property type="component" value="Chromosome"/>
</dbReference>
<sequence length="229" mass="24918">MESAATPSSKNPSFFWRTFAPGICLFAAWLYACVKAGTQAMHAGLGQYALAISVAAGAVLMVVASLIYHSITQRESLCWRIKTRDWLVGSAAVVAIYLGSYTCNQILGIPRERMMENLFSGHSTLSAVTLVASIIIAAPIGEELAMRYFLLGAFLKKTTPAWKWGAILGSASVFMLLHVFQYQYFTTHITIFALGVLMGIMRIRTGGLILPITLHAQAGATALILNNFY</sequence>
<feature type="transmembrane region" description="Helical" evidence="1">
    <location>
        <begin position="161"/>
        <end position="177"/>
    </location>
</feature>
<dbReference type="RefSeq" id="WP_080266050.1">
    <property type="nucleotide sequence ID" value="NZ_CP047265.1"/>
</dbReference>
<reference evidence="3 4" key="1">
    <citation type="journal article" date="2014" name="Genome Announc.">
        <title>Draft Genome Sequences of a Phylogenetically Diverse Suite of Pseudomonas syringae Strains from Multiple Source Populations.</title>
        <authorList>
            <person name="Baltrus D.A."/>
            <person name="Yourstone S."/>
            <person name="Lind A."/>
            <person name="Guilbaud C."/>
            <person name="Sands D.C."/>
            <person name="Jones C.D."/>
            <person name="Morris C.E."/>
            <person name="Dangl J.L."/>
        </authorList>
    </citation>
    <scope>NUCLEOTIDE SEQUENCE [LARGE SCALE GENOMIC DNA]</scope>
    <source>
        <strain evidence="3 4">CC1524</strain>
    </source>
</reference>
<keyword evidence="3" id="KW-0378">Hydrolase</keyword>
<keyword evidence="1" id="KW-1133">Transmembrane helix</keyword>
<feature type="transmembrane region" description="Helical" evidence="1">
    <location>
        <begin position="119"/>
        <end position="141"/>
    </location>
</feature>
<name>A0ABX6HFG9_9PSED</name>
<protein>
    <submittedName>
        <fullName evidence="3">CPBP family intramembrane metalloprotease</fullName>
    </submittedName>
</protein>
<feature type="transmembrane region" description="Helical" evidence="1">
    <location>
        <begin position="209"/>
        <end position="228"/>
    </location>
</feature>
<evidence type="ECO:0000313" key="4">
    <source>
        <dbReference type="Proteomes" id="UP000464644"/>
    </source>
</evidence>
<gene>
    <name evidence="3" type="ORF">N015_18695</name>
</gene>
<feature type="transmembrane region" description="Helical" evidence="1">
    <location>
        <begin position="87"/>
        <end position="107"/>
    </location>
</feature>
<evidence type="ECO:0000256" key="1">
    <source>
        <dbReference type="SAM" id="Phobius"/>
    </source>
</evidence>
<dbReference type="Pfam" id="PF02517">
    <property type="entry name" value="Rce1-like"/>
    <property type="match status" value="1"/>
</dbReference>
<evidence type="ECO:0000313" key="3">
    <source>
        <dbReference type="EMBL" id="QHF04325.1"/>
    </source>
</evidence>
<proteinExistence type="predicted"/>
<dbReference type="GO" id="GO:0008237">
    <property type="term" value="F:metallopeptidase activity"/>
    <property type="evidence" value="ECO:0007669"/>
    <property type="project" value="UniProtKB-KW"/>
</dbReference>
<dbReference type="InterPro" id="IPR003675">
    <property type="entry name" value="Rce1/LyrA-like_dom"/>
</dbReference>
<keyword evidence="3" id="KW-0482">Metalloprotease</keyword>
<keyword evidence="1" id="KW-0472">Membrane</keyword>
<organism evidence="3 4">
    <name type="scientific">Pseudomonas asturiensis</name>
    <dbReference type="NCBI Taxonomy" id="1190415"/>
    <lineage>
        <taxon>Bacteria</taxon>
        <taxon>Pseudomonadati</taxon>
        <taxon>Pseudomonadota</taxon>
        <taxon>Gammaproteobacteria</taxon>
        <taxon>Pseudomonadales</taxon>
        <taxon>Pseudomonadaceae</taxon>
        <taxon>Pseudomonas</taxon>
    </lineage>
</organism>
<feature type="domain" description="CAAX prenyl protease 2/Lysostaphin resistance protein A-like" evidence="2">
    <location>
        <begin position="127"/>
        <end position="216"/>
    </location>
</feature>
<feature type="transmembrane region" description="Helical" evidence="1">
    <location>
        <begin position="45"/>
        <end position="67"/>
    </location>
</feature>
<keyword evidence="4" id="KW-1185">Reference proteome</keyword>